<dbReference type="STRING" id="115433.SAMN05421835_108185"/>
<name>A0A1I3U294_9PSEU</name>
<proteinExistence type="predicted"/>
<evidence type="ECO:0000256" key="1">
    <source>
        <dbReference type="SAM" id="Phobius"/>
    </source>
</evidence>
<keyword evidence="1" id="KW-1133">Transmembrane helix</keyword>
<dbReference type="RefSeq" id="WP_091508198.1">
    <property type="nucleotide sequence ID" value="NZ_FORP01000008.1"/>
</dbReference>
<dbReference type="Proteomes" id="UP000199025">
    <property type="component" value="Unassembled WGS sequence"/>
</dbReference>
<protein>
    <submittedName>
        <fullName evidence="2">Uncharacterized protein</fullName>
    </submittedName>
</protein>
<evidence type="ECO:0000313" key="2">
    <source>
        <dbReference type="EMBL" id="SFJ76649.1"/>
    </source>
</evidence>
<keyword evidence="1" id="KW-0472">Membrane</keyword>
<organism evidence="2 3">
    <name type="scientific">Amycolatopsis sacchari</name>
    <dbReference type="NCBI Taxonomy" id="115433"/>
    <lineage>
        <taxon>Bacteria</taxon>
        <taxon>Bacillati</taxon>
        <taxon>Actinomycetota</taxon>
        <taxon>Actinomycetes</taxon>
        <taxon>Pseudonocardiales</taxon>
        <taxon>Pseudonocardiaceae</taxon>
        <taxon>Amycolatopsis</taxon>
    </lineage>
</organism>
<accession>A0A1I3U294</accession>
<dbReference type="EMBL" id="FORP01000008">
    <property type="protein sequence ID" value="SFJ76649.1"/>
    <property type="molecule type" value="Genomic_DNA"/>
</dbReference>
<keyword evidence="1" id="KW-0812">Transmembrane</keyword>
<reference evidence="2 3" key="1">
    <citation type="submission" date="2016-10" db="EMBL/GenBank/DDBJ databases">
        <authorList>
            <person name="de Groot N.N."/>
        </authorList>
    </citation>
    <scope>NUCLEOTIDE SEQUENCE [LARGE SCALE GENOMIC DNA]</scope>
    <source>
        <strain evidence="2 3">DSM 44468</strain>
    </source>
</reference>
<feature type="transmembrane region" description="Helical" evidence="1">
    <location>
        <begin position="12"/>
        <end position="31"/>
    </location>
</feature>
<dbReference type="OrthoDB" id="3629730at2"/>
<evidence type="ECO:0000313" key="3">
    <source>
        <dbReference type="Proteomes" id="UP000199025"/>
    </source>
</evidence>
<dbReference type="AlphaFoldDB" id="A0A1I3U294"/>
<keyword evidence="3" id="KW-1185">Reference proteome</keyword>
<gene>
    <name evidence="2" type="ORF">SAMN05421835_108185</name>
</gene>
<sequence>MSVFEVLERRGTWVLLKFTGAVALFLLLHLVRIPLVLIARVLEIVLHRVNGFATRVSTQAPAGPVNQFFHSTQARRGEATNVHA</sequence>